<dbReference type="GO" id="GO:0051225">
    <property type="term" value="P:spindle assembly"/>
    <property type="evidence" value="ECO:0007669"/>
    <property type="project" value="InterPro"/>
</dbReference>
<evidence type="ECO:0000259" key="2">
    <source>
        <dbReference type="Pfam" id="PF14661"/>
    </source>
</evidence>
<evidence type="ECO:0000313" key="4">
    <source>
        <dbReference type="Proteomes" id="UP000183832"/>
    </source>
</evidence>
<dbReference type="PANTHER" id="PTHR16151">
    <property type="entry name" value="HAUS AUGMIN-LIKE COMPLEX SUBUNIT 6"/>
    <property type="match status" value="1"/>
</dbReference>
<dbReference type="InterPro" id="IPR028163">
    <property type="entry name" value="HAUS_6_N"/>
</dbReference>
<proteinExistence type="predicted"/>
<dbReference type="OrthoDB" id="5575722at2759"/>
<feature type="region of interest" description="Disordered" evidence="1">
    <location>
        <begin position="421"/>
        <end position="471"/>
    </location>
</feature>
<dbReference type="AlphaFoldDB" id="A0A1J1IT45"/>
<dbReference type="EMBL" id="CVRI01000057">
    <property type="protein sequence ID" value="CRL02278.1"/>
    <property type="molecule type" value="Genomic_DNA"/>
</dbReference>
<protein>
    <submittedName>
        <fullName evidence="3">CLUMA_CG015249, isoform A</fullName>
    </submittedName>
</protein>
<dbReference type="Proteomes" id="UP000183832">
    <property type="component" value="Unassembled WGS sequence"/>
</dbReference>
<sequence>MSLMKQSIEEKMSQSIFYNFNIMKRSVKTTCEFEEVLSPTMFIKSNTKAFIHVTHFLFNIIDQKEFKAKFLWPILDKKRENIYRTSSVEFVNRIIEKYNLRRDKITLAFVVHPTGKKFMSLILDLIILASNELMKRRNFSHEKSFDINKAIETVSEIKYNETELIAEIAKYIQETQENILAIQQFLEKIYPKEEFTTPFPELIASWNEHNIRLLYEIKKRNGEIKEIYKKAGDVHERATNLLTFKNNEIFSPKSEEIRDVVDFYENNILGALNESKTDQNLFQGELTYSWLIHHLNHVIDAILQFVTNYSPEDVEAVKEYSLAIEQFVFKLDKIKADHNKWQSKIKKTIPEIIQKLKILKDEEKKQEETSISLGELEECESDGLESEDLKLMLSPKYYFDVSEKCVRTGAAEKTRLALLNNSNDSEDGRNKENFNEKSKFYRSKRAPFTNQTSYMNQSQSTTTMGPPNSLRKRFDSMEILNRAKSVNKNNVSNLSSKYTGTIRKQISSTPRLSSTMFPGDSHFSEFNFSGISEVTYSPDDVVNGCEGRKQIIETEFEIERIIKDNILCFDAEVKDKDQSVSNIISLERAEKTMVLKSKITDEDNEIHQHEYEPTEEFQKTVENSSFPSLKHQTDEDLFNISDTILKTIEE</sequence>
<dbReference type="InterPro" id="IPR026797">
    <property type="entry name" value="HAUS_6"/>
</dbReference>
<name>A0A1J1IT45_9DIPT</name>
<dbReference type="PANTHER" id="PTHR16151:SF2">
    <property type="entry name" value="HAUS AUGMIN-LIKE COMPLEX SUBUNIT 6"/>
    <property type="match status" value="1"/>
</dbReference>
<dbReference type="GO" id="GO:0070652">
    <property type="term" value="C:HAUS complex"/>
    <property type="evidence" value="ECO:0007669"/>
    <property type="project" value="InterPro"/>
</dbReference>
<dbReference type="Pfam" id="PF14661">
    <property type="entry name" value="HAUS6_N"/>
    <property type="match status" value="1"/>
</dbReference>
<accession>A0A1J1IT45</accession>
<feature type="compositionally biased region" description="Basic and acidic residues" evidence="1">
    <location>
        <begin position="426"/>
        <end position="439"/>
    </location>
</feature>
<dbReference type="STRING" id="568069.A0A1J1IT45"/>
<keyword evidence="4" id="KW-1185">Reference proteome</keyword>
<reference evidence="3 4" key="1">
    <citation type="submission" date="2015-04" db="EMBL/GenBank/DDBJ databases">
        <authorList>
            <person name="Syromyatnikov M.Y."/>
            <person name="Popov V.N."/>
        </authorList>
    </citation>
    <scope>NUCLEOTIDE SEQUENCE [LARGE SCALE GENOMIC DNA]</scope>
</reference>
<evidence type="ECO:0000256" key="1">
    <source>
        <dbReference type="SAM" id="MobiDB-lite"/>
    </source>
</evidence>
<dbReference type="GO" id="GO:1990498">
    <property type="term" value="C:mitotic spindle microtubule"/>
    <property type="evidence" value="ECO:0007669"/>
    <property type="project" value="TreeGrafter"/>
</dbReference>
<organism evidence="3 4">
    <name type="scientific">Clunio marinus</name>
    <dbReference type="NCBI Taxonomy" id="568069"/>
    <lineage>
        <taxon>Eukaryota</taxon>
        <taxon>Metazoa</taxon>
        <taxon>Ecdysozoa</taxon>
        <taxon>Arthropoda</taxon>
        <taxon>Hexapoda</taxon>
        <taxon>Insecta</taxon>
        <taxon>Pterygota</taxon>
        <taxon>Neoptera</taxon>
        <taxon>Endopterygota</taxon>
        <taxon>Diptera</taxon>
        <taxon>Nematocera</taxon>
        <taxon>Chironomoidea</taxon>
        <taxon>Chironomidae</taxon>
        <taxon>Clunio</taxon>
    </lineage>
</organism>
<evidence type="ECO:0000313" key="3">
    <source>
        <dbReference type="EMBL" id="CRL02278.1"/>
    </source>
</evidence>
<feature type="domain" description="HAUS augmin-like complex subunit 6 N-terminal" evidence="2">
    <location>
        <begin position="36"/>
        <end position="189"/>
    </location>
</feature>
<feature type="compositionally biased region" description="Polar residues" evidence="1">
    <location>
        <begin position="448"/>
        <end position="466"/>
    </location>
</feature>
<gene>
    <name evidence="3" type="primary">putative AGAP003743-PA</name>
    <name evidence="3" type="ORF">CLUMA_CG015249</name>
</gene>
<dbReference type="GO" id="GO:0008017">
    <property type="term" value="F:microtubule binding"/>
    <property type="evidence" value="ECO:0007669"/>
    <property type="project" value="TreeGrafter"/>
</dbReference>